<evidence type="ECO:0000256" key="8">
    <source>
        <dbReference type="SAM" id="Phobius"/>
    </source>
</evidence>
<feature type="transmembrane region" description="Helical" evidence="8">
    <location>
        <begin position="217"/>
        <end position="239"/>
    </location>
</feature>
<feature type="transmembrane region" description="Helical" evidence="8">
    <location>
        <begin position="79"/>
        <end position="100"/>
    </location>
</feature>
<keyword evidence="4" id="KW-0309">Germination</keyword>
<keyword evidence="5 8" id="KW-0812">Transmembrane</keyword>
<proteinExistence type="inferred from homology"/>
<dbReference type="NCBIfam" id="TIGR00912">
    <property type="entry name" value="2A0309"/>
    <property type="match status" value="1"/>
</dbReference>
<evidence type="ECO:0000256" key="7">
    <source>
        <dbReference type="ARBA" id="ARBA00023136"/>
    </source>
</evidence>
<feature type="transmembrane region" description="Helical" evidence="8">
    <location>
        <begin position="12"/>
        <end position="34"/>
    </location>
</feature>
<reference evidence="9" key="1">
    <citation type="submission" date="2023-07" db="EMBL/GenBank/DDBJ databases">
        <title>Ureibacillus sp. isolated from freshwater well.</title>
        <authorList>
            <person name="Kirdat K."/>
            <person name="Bhatt A."/>
            <person name="Teware R."/>
            <person name="Bhavsar Y."/>
            <person name="Yadav A."/>
        </authorList>
    </citation>
    <scope>NUCLEOTIDE SEQUENCE</scope>
    <source>
        <strain evidence="9">BA0131</strain>
    </source>
</reference>
<evidence type="ECO:0000256" key="5">
    <source>
        <dbReference type="ARBA" id="ARBA00022692"/>
    </source>
</evidence>
<feature type="transmembrane region" description="Helical" evidence="8">
    <location>
        <begin position="272"/>
        <end position="293"/>
    </location>
</feature>
<dbReference type="PANTHER" id="PTHR34975">
    <property type="entry name" value="SPORE GERMINATION PROTEIN A2"/>
    <property type="match status" value="1"/>
</dbReference>
<name>A0ABT8GWC6_9BACL</name>
<keyword evidence="6 8" id="KW-1133">Transmembrane helix</keyword>
<keyword evidence="3" id="KW-0813">Transport</keyword>
<dbReference type="Pfam" id="PF03845">
    <property type="entry name" value="Spore_permease"/>
    <property type="match status" value="1"/>
</dbReference>
<dbReference type="Proteomes" id="UP001172743">
    <property type="component" value="Unassembled WGS sequence"/>
</dbReference>
<organism evidence="9 10">
    <name type="scientific">Ureibacillus aquaedulcis</name>
    <dbReference type="NCBI Taxonomy" id="3058421"/>
    <lineage>
        <taxon>Bacteria</taxon>
        <taxon>Bacillati</taxon>
        <taxon>Bacillota</taxon>
        <taxon>Bacilli</taxon>
        <taxon>Bacillales</taxon>
        <taxon>Caryophanaceae</taxon>
        <taxon>Ureibacillus</taxon>
    </lineage>
</organism>
<evidence type="ECO:0000256" key="3">
    <source>
        <dbReference type="ARBA" id="ARBA00022448"/>
    </source>
</evidence>
<evidence type="ECO:0000256" key="1">
    <source>
        <dbReference type="ARBA" id="ARBA00004141"/>
    </source>
</evidence>
<dbReference type="InterPro" id="IPR004761">
    <property type="entry name" value="Spore_GerAB"/>
</dbReference>
<feature type="transmembrane region" description="Helical" evidence="8">
    <location>
        <begin position="147"/>
        <end position="168"/>
    </location>
</feature>
<gene>
    <name evidence="9" type="ORF">QYB95_18600</name>
</gene>
<dbReference type="RefSeq" id="WP_301139864.1">
    <property type="nucleotide sequence ID" value="NZ_JAUHTQ010000025.1"/>
</dbReference>
<evidence type="ECO:0000256" key="4">
    <source>
        <dbReference type="ARBA" id="ARBA00022544"/>
    </source>
</evidence>
<comment type="subcellular location">
    <subcellularLocation>
        <location evidence="1">Membrane</location>
        <topology evidence="1">Multi-pass membrane protein</topology>
    </subcellularLocation>
</comment>
<dbReference type="PANTHER" id="PTHR34975:SF2">
    <property type="entry name" value="SPORE GERMINATION PROTEIN A2"/>
    <property type="match status" value="1"/>
</dbReference>
<keyword evidence="10" id="KW-1185">Reference proteome</keyword>
<feature type="transmembrane region" description="Helical" evidence="8">
    <location>
        <begin position="334"/>
        <end position="352"/>
    </location>
</feature>
<accession>A0ABT8GWC6</accession>
<sequence>MYKTEGKIGTKELFSIIILVVGTKLTDNTPLIFFDDLGNAAWMAIILIFLISLLPIYFLTKVMTLYPEMNLVEVTNHLFGKYIGTLLLFGLWLLITNSIISTSAVYTDIIGTMYFTKTPIVIIYLLLIAVAVYIAKKGLENIGSASWVTIISIKISLAIVLLLAYFKGETAFLFPLFGEGELRIMKESALNSSIFAEFLLIALIATNVKNKSSYKKAVWLGLLVVTVEIAVALIAYVMLFDYNGVKLLNYPFHETIRLIELGFITNVESMFFPFWLIATFLRFSFLLYINALLFGGIFKIKNFEYIIPTLGTIIVFLGLIPETPVFNFTSNQEIFLNITTPIFLLMPFLLWVSAKVKGDYKK</sequence>
<feature type="transmembrane region" description="Helical" evidence="8">
    <location>
        <begin position="305"/>
        <end position="322"/>
    </location>
</feature>
<dbReference type="EMBL" id="JAUHTQ010000025">
    <property type="protein sequence ID" value="MDN4495554.1"/>
    <property type="molecule type" value="Genomic_DNA"/>
</dbReference>
<evidence type="ECO:0000313" key="10">
    <source>
        <dbReference type="Proteomes" id="UP001172743"/>
    </source>
</evidence>
<protein>
    <submittedName>
        <fullName evidence="9">Endospore germination permease</fullName>
    </submittedName>
</protein>
<feature type="transmembrane region" description="Helical" evidence="8">
    <location>
        <begin position="40"/>
        <end position="59"/>
    </location>
</feature>
<evidence type="ECO:0000256" key="6">
    <source>
        <dbReference type="ARBA" id="ARBA00022989"/>
    </source>
</evidence>
<feature type="transmembrane region" description="Helical" evidence="8">
    <location>
        <begin position="112"/>
        <end position="135"/>
    </location>
</feature>
<evidence type="ECO:0000256" key="2">
    <source>
        <dbReference type="ARBA" id="ARBA00007998"/>
    </source>
</evidence>
<comment type="similarity">
    <text evidence="2">Belongs to the amino acid-polyamine-organocation (APC) superfamily. Spore germination protein (SGP) (TC 2.A.3.9) family.</text>
</comment>
<comment type="caution">
    <text evidence="9">The sequence shown here is derived from an EMBL/GenBank/DDBJ whole genome shotgun (WGS) entry which is preliminary data.</text>
</comment>
<keyword evidence="7 8" id="KW-0472">Membrane</keyword>
<evidence type="ECO:0000313" key="9">
    <source>
        <dbReference type="EMBL" id="MDN4495554.1"/>
    </source>
</evidence>
<feature type="transmembrane region" description="Helical" evidence="8">
    <location>
        <begin position="188"/>
        <end position="205"/>
    </location>
</feature>